<dbReference type="CDD" id="cd06186">
    <property type="entry name" value="NOX_Duox_like_FAD_NADP"/>
    <property type="match status" value="1"/>
</dbReference>
<feature type="transmembrane region" description="Helical" evidence="9">
    <location>
        <begin position="250"/>
        <end position="271"/>
    </location>
</feature>
<protein>
    <submittedName>
        <fullName evidence="13">Ferric reductase NAD binding domain-domain-containing protein</fullName>
    </submittedName>
</protein>
<dbReference type="GeneID" id="63774313"/>
<keyword evidence="7" id="KW-0406">Ion transport</keyword>
<evidence type="ECO:0000313" key="14">
    <source>
        <dbReference type="Proteomes" id="UP000193689"/>
    </source>
</evidence>
<evidence type="ECO:0000313" key="13">
    <source>
        <dbReference type="EMBL" id="ORY68980.1"/>
    </source>
</evidence>
<dbReference type="Proteomes" id="UP000193689">
    <property type="component" value="Unassembled WGS sequence"/>
</dbReference>
<dbReference type="InterPro" id="IPR051410">
    <property type="entry name" value="Ferric/Cupric_Reductase"/>
</dbReference>
<evidence type="ECO:0000256" key="3">
    <source>
        <dbReference type="ARBA" id="ARBA00022692"/>
    </source>
</evidence>
<evidence type="ECO:0000256" key="9">
    <source>
        <dbReference type="SAM" id="Phobius"/>
    </source>
</evidence>
<dbReference type="SFLD" id="SFLDG01168">
    <property type="entry name" value="Ferric_reductase_subgroup_(FRE"/>
    <property type="match status" value="1"/>
</dbReference>
<dbReference type="PANTHER" id="PTHR32361:SF9">
    <property type="entry name" value="FERRIC REDUCTASE TRANSMEMBRANE COMPONENT 3-RELATED"/>
    <property type="match status" value="1"/>
</dbReference>
<dbReference type="InParanoid" id="A0A1Y2EBN9"/>
<keyword evidence="2" id="KW-0813">Transport</keyword>
<gene>
    <name evidence="13" type="ORF">BCR38DRAFT_406856</name>
</gene>
<reference evidence="13 14" key="1">
    <citation type="submission" date="2016-07" db="EMBL/GenBank/DDBJ databases">
        <title>Pervasive Adenine N6-methylation of Active Genes in Fungi.</title>
        <authorList>
            <consortium name="DOE Joint Genome Institute"/>
            <person name="Mondo S.J."/>
            <person name="Dannebaum R.O."/>
            <person name="Kuo R.C."/>
            <person name="Labutti K."/>
            <person name="Haridas S."/>
            <person name="Kuo A."/>
            <person name="Salamov A."/>
            <person name="Ahrendt S.R."/>
            <person name="Lipzen A."/>
            <person name="Sullivan W."/>
            <person name="Andreopoulos W.B."/>
            <person name="Clum A."/>
            <person name="Lindquist E."/>
            <person name="Daum C."/>
            <person name="Ramamoorthy G.K."/>
            <person name="Gryganskyi A."/>
            <person name="Culley D."/>
            <person name="Magnuson J.K."/>
            <person name="James T.Y."/>
            <person name="O'Malley M.A."/>
            <person name="Stajich J.E."/>
            <person name="Spatafora J.W."/>
            <person name="Visel A."/>
            <person name="Grigoriev I.V."/>
        </authorList>
    </citation>
    <scope>NUCLEOTIDE SEQUENCE [LARGE SCALE GENOMIC DNA]</scope>
    <source>
        <strain evidence="13 14">CBS 129021</strain>
    </source>
</reference>
<accession>A0A1Y2EBN9</accession>
<dbReference type="InterPro" id="IPR039261">
    <property type="entry name" value="FNR_nucleotide-bd"/>
</dbReference>
<feature type="domain" description="FAD-binding 8" evidence="11">
    <location>
        <begin position="350"/>
        <end position="430"/>
    </location>
</feature>
<feature type="transmembrane region" description="Helical" evidence="9">
    <location>
        <begin position="211"/>
        <end position="230"/>
    </location>
</feature>
<evidence type="ECO:0000256" key="6">
    <source>
        <dbReference type="ARBA" id="ARBA00023002"/>
    </source>
</evidence>
<evidence type="ECO:0000259" key="12">
    <source>
        <dbReference type="Pfam" id="PF08030"/>
    </source>
</evidence>
<dbReference type="GO" id="GO:0006879">
    <property type="term" value="P:intracellular iron ion homeostasis"/>
    <property type="evidence" value="ECO:0007669"/>
    <property type="project" value="TreeGrafter"/>
</dbReference>
<feature type="domain" description="Ferric oxidoreductase" evidence="10">
    <location>
        <begin position="176"/>
        <end position="293"/>
    </location>
</feature>
<dbReference type="GO" id="GO:0000293">
    <property type="term" value="F:ferric-chelate reductase activity"/>
    <property type="evidence" value="ECO:0007669"/>
    <property type="project" value="UniProtKB-ARBA"/>
</dbReference>
<dbReference type="InterPro" id="IPR013130">
    <property type="entry name" value="Fe3_Rdtase_TM_dom"/>
</dbReference>
<feature type="transmembrane region" description="Helical" evidence="9">
    <location>
        <begin position="64"/>
        <end position="85"/>
    </location>
</feature>
<feature type="transmembrane region" description="Helical" evidence="9">
    <location>
        <begin position="278"/>
        <end position="297"/>
    </location>
</feature>
<dbReference type="InterPro" id="IPR013112">
    <property type="entry name" value="FAD-bd_8"/>
</dbReference>
<dbReference type="RefSeq" id="XP_040719267.1">
    <property type="nucleotide sequence ID" value="XM_040858101.1"/>
</dbReference>
<dbReference type="PANTHER" id="PTHR32361">
    <property type="entry name" value="FERRIC/CUPRIC REDUCTASE TRANSMEMBRANE COMPONENT"/>
    <property type="match status" value="1"/>
</dbReference>
<dbReference type="GO" id="GO:0015677">
    <property type="term" value="P:copper ion import"/>
    <property type="evidence" value="ECO:0007669"/>
    <property type="project" value="TreeGrafter"/>
</dbReference>
<dbReference type="STRING" id="1141098.A0A1Y2EBN9"/>
<evidence type="ECO:0000256" key="2">
    <source>
        <dbReference type="ARBA" id="ARBA00022448"/>
    </source>
</evidence>
<dbReference type="AlphaFoldDB" id="A0A1Y2EBN9"/>
<dbReference type="InterPro" id="IPR013121">
    <property type="entry name" value="Fe_red_NAD-bd_6"/>
</dbReference>
<dbReference type="Pfam" id="PF08030">
    <property type="entry name" value="NAD_binding_6"/>
    <property type="match status" value="1"/>
</dbReference>
<dbReference type="SFLD" id="SFLDS00052">
    <property type="entry name" value="Ferric_Reductase_Domain"/>
    <property type="match status" value="1"/>
</dbReference>
<keyword evidence="4" id="KW-0249">Electron transport</keyword>
<keyword evidence="3 9" id="KW-0812">Transmembrane</keyword>
<dbReference type="EMBL" id="MCFJ01000003">
    <property type="protein sequence ID" value="ORY68980.1"/>
    <property type="molecule type" value="Genomic_DNA"/>
</dbReference>
<dbReference type="GO" id="GO:0006826">
    <property type="term" value="P:iron ion transport"/>
    <property type="evidence" value="ECO:0007669"/>
    <property type="project" value="TreeGrafter"/>
</dbReference>
<sequence>MLQVKQCTEIATVWLCNLQSQVRSSTYPYQDLTTPQAHFILKPVAMMEWPFHFQPANPASPDVISQYALIAQVSSCVPLILLAAWSRRRNLHDMFNLSPKCKYQTVPKHGYSSSSLPRRIMHTVLWWLGCRAGRLDGTVFQWFMGLSWAVWLSIICLCNTSSALSIDYLHLTKRIGAVASSQLPMTVLLAVKSSHSPVQKLLGISERHLNIYHRILARIAIALALCHVMLYLNFYVKSGLVSKRIRDSDVLLGLAGTFSLAVIAVTSARFVRSWNYRFFFLNHVAGVTLALIFIFFHTNHARLFASESLIIYLVSIVARIRCTKTLAAKLEMTPSSDVVVTLQLDGDSHYLPDASHVYIGKTSGGNFLLAFFKNYLRRNPFTVFRGPADKDMLLLIRPQKGQTSVLRSMAKTCDVGQEFELVVEGPYGPAVHSAPSLPSHLRASYDNLFLVAAGSGASFIMPIFSKIVTEYEAAPAETPRCRIQLILVVKTRTELDTVLRLFCDEKLTREVPTLEASLHNFMKIFLTQPSQNSTRGEDVELGDLVQDEDADDLITVAPGEYKNIATGRPNWEEVVDVFFDGGDIQGSTTAVVSCGPEMLQEAVRSACAPWVRRGADIEWYEEGFS</sequence>
<comment type="caution">
    <text evidence="13">The sequence shown here is derived from an EMBL/GenBank/DDBJ whole genome shotgun (WGS) entry which is preliminary data.</text>
</comment>
<evidence type="ECO:0000259" key="11">
    <source>
        <dbReference type="Pfam" id="PF08022"/>
    </source>
</evidence>
<dbReference type="OrthoDB" id="10006946at2759"/>
<organism evidence="13 14">
    <name type="scientific">Pseudomassariella vexata</name>
    <dbReference type="NCBI Taxonomy" id="1141098"/>
    <lineage>
        <taxon>Eukaryota</taxon>
        <taxon>Fungi</taxon>
        <taxon>Dikarya</taxon>
        <taxon>Ascomycota</taxon>
        <taxon>Pezizomycotina</taxon>
        <taxon>Sordariomycetes</taxon>
        <taxon>Xylariomycetidae</taxon>
        <taxon>Amphisphaeriales</taxon>
        <taxon>Pseudomassariaceae</taxon>
        <taxon>Pseudomassariella</taxon>
    </lineage>
</organism>
<evidence type="ECO:0000256" key="8">
    <source>
        <dbReference type="ARBA" id="ARBA00023136"/>
    </source>
</evidence>
<evidence type="ECO:0000256" key="7">
    <source>
        <dbReference type="ARBA" id="ARBA00023065"/>
    </source>
</evidence>
<evidence type="ECO:0000256" key="5">
    <source>
        <dbReference type="ARBA" id="ARBA00022989"/>
    </source>
</evidence>
<dbReference type="Pfam" id="PF01794">
    <property type="entry name" value="Ferric_reduct"/>
    <property type="match status" value="1"/>
</dbReference>
<dbReference type="Gene3D" id="3.40.50.80">
    <property type="entry name" value="Nucleotide-binding domain of ferredoxin-NADP reductase (FNR) module"/>
    <property type="match status" value="1"/>
</dbReference>
<dbReference type="GO" id="GO:0005886">
    <property type="term" value="C:plasma membrane"/>
    <property type="evidence" value="ECO:0007669"/>
    <property type="project" value="TreeGrafter"/>
</dbReference>
<evidence type="ECO:0000259" key="10">
    <source>
        <dbReference type="Pfam" id="PF01794"/>
    </source>
</evidence>
<keyword evidence="5 9" id="KW-1133">Transmembrane helix</keyword>
<evidence type="ECO:0000256" key="4">
    <source>
        <dbReference type="ARBA" id="ARBA00022982"/>
    </source>
</evidence>
<keyword evidence="14" id="KW-1185">Reference proteome</keyword>
<keyword evidence="6" id="KW-0560">Oxidoreductase</keyword>
<comment type="subcellular location">
    <subcellularLocation>
        <location evidence="1">Membrane</location>
        <topology evidence="1">Multi-pass membrane protein</topology>
    </subcellularLocation>
</comment>
<proteinExistence type="predicted"/>
<keyword evidence="8 9" id="KW-0472">Membrane</keyword>
<name>A0A1Y2EBN9_9PEZI</name>
<dbReference type="Pfam" id="PF08022">
    <property type="entry name" value="FAD_binding_8"/>
    <property type="match status" value="1"/>
</dbReference>
<feature type="domain" description="Ferric reductase NAD binding" evidence="12">
    <location>
        <begin position="445"/>
        <end position="608"/>
    </location>
</feature>
<evidence type="ECO:0000256" key="1">
    <source>
        <dbReference type="ARBA" id="ARBA00004141"/>
    </source>
</evidence>